<organism evidence="1">
    <name type="scientific">Aliivibrio wodanis</name>
    <dbReference type="NCBI Taxonomy" id="80852"/>
    <lineage>
        <taxon>Bacteria</taxon>
        <taxon>Pseudomonadati</taxon>
        <taxon>Pseudomonadota</taxon>
        <taxon>Gammaproteobacteria</taxon>
        <taxon>Vibrionales</taxon>
        <taxon>Vibrionaceae</taxon>
        <taxon>Aliivibrio</taxon>
    </lineage>
</organism>
<reference evidence="1" key="1">
    <citation type="submission" date="2019-09" db="EMBL/GenBank/DDBJ databases">
        <authorList>
            <person name="Hjerde E."/>
        </authorList>
    </citation>
    <scope>NUCLEOTIDE SEQUENCE [LARGE SCALE GENOMIC DNA]</scope>
    <source>
        <strain evidence="1">06/09/160</strain>
        <plasmid evidence="1">pAWOD_2</plasmid>
    </source>
</reference>
<name>A0A5Q4ZYF5_9GAMM</name>
<accession>A0A5Q4ZYF5</accession>
<gene>
    <name evidence="1" type="ORF">AW0309160_04395</name>
</gene>
<evidence type="ECO:0000313" key="1">
    <source>
        <dbReference type="EMBL" id="VVV06901.1"/>
    </source>
</evidence>
<sequence>MFEIKDLNAVTHAIAMYDELMRNGAEDPQIEDTHRDLQLLAQKIKQSMNTEQQPYLSAAIQRLHS</sequence>
<keyword evidence="1" id="KW-0614">Plasmid</keyword>
<dbReference type="AlphaFoldDB" id="A0A5Q4ZYF5"/>
<proteinExistence type="predicted"/>
<dbReference type="EMBL" id="LR721753">
    <property type="protein sequence ID" value="VVV06901.1"/>
    <property type="molecule type" value="Genomic_DNA"/>
</dbReference>
<geneLocation type="plasmid" evidence="1">
    <name>pAWOD_2</name>
</geneLocation>
<dbReference type="RefSeq" id="WP_192957810.1">
    <property type="nucleotide sequence ID" value="NZ_LR721753.1"/>
</dbReference>
<protein>
    <submittedName>
        <fullName evidence="1">Uncharacterized protein</fullName>
    </submittedName>
</protein>